<dbReference type="InterPro" id="IPR028098">
    <property type="entry name" value="Glyco_trans_4-like_N"/>
</dbReference>
<dbReference type="EMBL" id="FNCP01000003">
    <property type="protein sequence ID" value="SDG50936.1"/>
    <property type="molecule type" value="Genomic_DNA"/>
</dbReference>
<dbReference type="Proteomes" id="UP000198656">
    <property type="component" value="Unassembled WGS sequence"/>
</dbReference>
<proteinExistence type="predicted"/>
<dbReference type="Pfam" id="PF00534">
    <property type="entry name" value="Glycos_transf_1"/>
    <property type="match status" value="1"/>
</dbReference>
<dbReference type="Pfam" id="PF13439">
    <property type="entry name" value="Glyco_transf_4"/>
    <property type="match status" value="1"/>
</dbReference>
<sequence length="377" mass="41398">MKKKSKILHIIGGGEIGGAEKHVLSVLKNLDRTCFDPHLICLTNGPFSDIVKENHIPVSTFPMRFPIDLTPLPSLIGWLKRNSIDLIHTHGSRANLLGRLSAKWLSLPCLTTIHSSLAHDYLTPWSARIALGLDRLTLPLTSGIITVSDYLGREVELRGGRNLKTIYNGYSSISFNNPESDRLNFRNKWGIPKEALVLGTIGRLHPTKGQIYLIQAATQLLLKFPNLHLLIIGDGPLRGDLASELQRLTIPHTFTGYLPTAYQALPAMDLFVLPSISEGMGLVLLEAMQAGIPIVASAVGGIPEVIRNGKEGLLFSAGNVTDLTNKCLSIFENQALAQSLVQAGQNRWPMFSIDSMIKETEQVYTHVLNQANMPLKP</sequence>
<keyword evidence="3" id="KW-0808">Transferase</keyword>
<keyword evidence="4" id="KW-1185">Reference proteome</keyword>
<feature type="domain" description="Glycosyltransferase subfamily 4-like N-terminal" evidence="2">
    <location>
        <begin position="16"/>
        <end position="170"/>
    </location>
</feature>
<reference evidence="4" key="1">
    <citation type="submission" date="2016-10" db="EMBL/GenBank/DDBJ databases">
        <authorList>
            <person name="Varghese N."/>
            <person name="Submissions S."/>
        </authorList>
    </citation>
    <scope>NUCLEOTIDE SEQUENCE [LARGE SCALE GENOMIC DNA]</scope>
    <source>
        <strain evidence="4">DSM 8344</strain>
    </source>
</reference>
<dbReference type="GO" id="GO:0016758">
    <property type="term" value="F:hexosyltransferase activity"/>
    <property type="evidence" value="ECO:0007669"/>
    <property type="project" value="TreeGrafter"/>
</dbReference>
<protein>
    <submittedName>
        <fullName evidence="3">Glycosyltransferase involved in cell wall bisynthesis</fullName>
    </submittedName>
</protein>
<dbReference type="PANTHER" id="PTHR45947">
    <property type="entry name" value="SULFOQUINOVOSYL TRANSFERASE SQD2"/>
    <property type="match status" value="1"/>
</dbReference>
<dbReference type="RefSeq" id="WP_092330498.1">
    <property type="nucleotide sequence ID" value="NZ_FNCP01000003.1"/>
</dbReference>
<dbReference type="OrthoDB" id="3199616at2"/>
<dbReference type="InterPro" id="IPR001296">
    <property type="entry name" value="Glyco_trans_1"/>
</dbReference>
<dbReference type="Gene3D" id="3.40.50.2000">
    <property type="entry name" value="Glycogen Phosphorylase B"/>
    <property type="match status" value="2"/>
</dbReference>
<organism evidence="3 4">
    <name type="scientific">Desulfosporosinus hippei DSM 8344</name>
    <dbReference type="NCBI Taxonomy" id="1121419"/>
    <lineage>
        <taxon>Bacteria</taxon>
        <taxon>Bacillati</taxon>
        <taxon>Bacillota</taxon>
        <taxon>Clostridia</taxon>
        <taxon>Eubacteriales</taxon>
        <taxon>Desulfitobacteriaceae</taxon>
        <taxon>Desulfosporosinus</taxon>
    </lineage>
</organism>
<evidence type="ECO:0000313" key="4">
    <source>
        <dbReference type="Proteomes" id="UP000198656"/>
    </source>
</evidence>
<name>A0A1G7UTY3_9FIRM</name>
<dbReference type="InterPro" id="IPR050194">
    <property type="entry name" value="Glycosyltransferase_grp1"/>
</dbReference>
<feature type="domain" description="Glycosyl transferase family 1" evidence="1">
    <location>
        <begin position="182"/>
        <end position="346"/>
    </location>
</feature>
<accession>A0A1G7UTY3</accession>
<dbReference type="STRING" id="1121419.SAMN05443529_103247"/>
<gene>
    <name evidence="3" type="ORF">SAMN05443529_103247</name>
</gene>
<dbReference type="SUPFAM" id="SSF53756">
    <property type="entry name" value="UDP-Glycosyltransferase/glycogen phosphorylase"/>
    <property type="match status" value="1"/>
</dbReference>
<dbReference type="PANTHER" id="PTHR45947:SF3">
    <property type="entry name" value="SULFOQUINOVOSYL TRANSFERASE SQD2"/>
    <property type="match status" value="1"/>
</dbReference>
<evidence type="ECO:0000259" key="1">
    <source>
        <dbReference type="Pfam" id="PF00534"/>
    </source>
</evidence>
<evidence type="ECO:0000313" key="3">
    <source>
        <dbReference type="EMBL" id="SDG50936.1"/>
    </source>
</evidence>
<evidence type="ECO:0000259" key="2">
    <source>
        <dbReference type="Pfam" id="PF13439"/>
    </source>
</evidence>
<dbReference type="AlphaFoldDB" id="A0A1G7UTY3"/>